<dbReference type="Proteomes" id="UP000799538">
    <property type="component" value="Unassembled WGS sequence"/>
</dbReference>
<feature type="compositionally biased region" description="Polar residues" evidence="1">
    <location>
        <begin position="262"/>
        <end position="278"/>
    </location>
</feature>
<dbReference type="OrthoDB" id="9975114at2759"/>
<feature type="compositionally biased region" description="Basic and acidic residues" evidence="1">
    <location>
        <begin position="348"/>
        <end position="399"/>
    </location>
</feature>
<reference evidence="3" key="1">
    <citation type="journal article" date="2020" name="Stud. Mycol.">
        <title>101 Dothideomycetes genomes: A test case for predicting lifestyles and emergence of pathogens.</title>
        <authorList>
            <person name="Haridas S."/>
            <person name="Albert R."/>
            <person name="Binder M."/>
            <person name="Bloem J."/>
            <person name="LaButti K."/>
            <person name="Salamov A."/>
            <person name="Andreopoulos B."/>
            <person name="Baker S."/>
            <person name="Barry K."/>
            <person name="Bills G."/>
            <person name="Bluhm B."/>
            <person name="Cannon C."/>
            <person name="Castanera R."/>
            <person name="Culley D."/>
            <person name="Daum C."/>
            <person name="Ezra D."/>
            <person name="Gonzalez J."/>
            <person name="Henrissat B."/>
            <person name="Kuo A."/>
            <person name="Liang C."/>
            <person name="Lipzen A."/>
            <person name="Lutzoni F."/>
            <person name="Magnuson J."/>
            <person name="Mondo S."/>
            <person name="Nolan M."/>
            <person name="Ohm R."/>
            <person name="Pangilinan J."/>
            <person name="Park H.-J."/>
            <person name="Ramirez L."/>
            <person name="Alfaro M."/>
            <person name="Sun H."/>
            <person name="Tritt A."/>
            <person name="Yoshinaga Y."/>
            <person name="Zwiers L.-H."/>
            <person name="Turgeon B."/>
            <person name="Goodwin S."/>
            <person name="Spatafora J."/>
            <person name="Crous P."/>
            <person name="Grigoriev I."/>
        </authorList>
    </citation>
    <scope>NUCLEOTIDE SEQUENCE [LARGE SCALE GENOMIC DNA]</scope>
    <source>
        <strain evidence="3">CECT 20119</strain>
    </source>
</reference>
<evidence type="ECO:0000313" key="2">
    <source>
        <dbReference type="EMBL" id="KAF2221701.1"/>
    </source>
</evidence>
<sequence>MISTAQALLEQRSDAQTGARSPLVHDGRKSIEDVSKHRRLRSHGSFINPFRSRTNRTSTTQVAPVRYDTSIPPFNFAYQEDFTLSHPVADPVLSEQVSGRNDRKPSGSFKRRIRRLFSREKPDERILPAQQVSAKQFHFHVNTLGDDAADSVAGSQRPSLSIRRSQDVDFGSIRGSIDNTAPDSRVTSWTNSTIAGTLSSSAMGSKRLSSIRELPSQSHDRSSQGEMPDRDERPSLHLRRKRQTNSEESQRLYDALRMQITSTQPPDQRHSTGTTEQTPRPAPSMACETITKHSASLCKRNSGTTSSKPTIRAVSPDSASENTPVAMRTGGSGEHDDVQPHGSSAPSIERKSQEGRSKRLSDPLGRRSPEAEHDQRTKRLQKAENRWRDALDEESPRLSRALRHIEEDNPYRLGSVPTSPQHEGMPIAVRHGPLSNIAAAAESRSEQFVLGSPSIYSRGDMPRSIRSNSPEVPDGTMVTVIGREVKKFRLDDQPKVGHAPTASRPSNEWRAWATNQMTEFEDGTMTKAFTLRDLDLDEAHPHGRMSSTGTSHSTFPSPHYAESDGTRQDHSSPASRLQSTETRQKMGKRKSSVGLIAEDGASSTRRPSGERGLKALTTKMSQVSMGAIRRISSSTRISSGTAKPGKNATSIPAIPDEDLVDPVPPPPPPFAAPPPPRAISPSTSGLSLFPIAAQPKRP</sequence>
<proteinExistence type="predicted"/>
<feature type="compositionally biased region" description="Pro residues" evidence="1">
    <location>
        <begin position="662"/>
        <end position="678"/>
    </location>
</feature>
<feature type="region of interest" description="Disordered" evidence="1">
    <location>
        <begin position="200"/>
        <end position="250"/>
    </location>
</feature>
<feature type="compositionally biased region" description="Basic and acidic residues" evidence="1">
    <location>
        <begin position="218"/>
        <end position="235"/>
    </location>
</feature>
<protein>
    <submittedName>
        <fullName evidence="2">Uncharacterized protein</fullName>
    </submittedName>
</protein>
<feature type="compositionally biased region" description="Polar residues" evidence="1">
    <location>
        <begin position="545"/>
        <end position="556"/>
    </location>
</feature>
<dbReference type="EMBL" id="ML992509">
    <property type="protein sequence ID" value="KAF2221701.1"/>
    <property type="molecule type" value="Genomic_DNA"/>
</dbReference>
<accession>A0A6A6G7F4</accession>
<feature type="region of interest" description="Disordered" evidence="1">
    <location>
        <begin position="262"/>
        <end position="286"/>
    </location>
</feature>
<feature type="region of interest" description="Disordered" evidence="1">
    <location>
        <begin position="298"/>
        <end position="399"/>
    </location>
</feature>
<feature type="region of interest" description="Disordered" evidence="1">
    <location>
        <begin position="539"/>
        <end position="698"/>
    </location>
</feature>
<feature type="region of interest" description="Disordered" evidence="1">
    <location>
        <begin position="1"/>
        <end position="24"/>
    </location>
</feature>
<gene>
    <name evidence="2" type="ORF">BDZ85DRAFT_250645</name>
</gene>
<dbReference type="AlphaFoldDB" id="A0A6A6G7F4"/>
<feature type="compositionally biased region" description="Low complexity" evidence="1">
    <location>
        <begin position="628"/>
        <end position="639"/>
    </location>
</feature>
<organism evidence="2 3">
    <name type="scientific">Elsinoe ampelina</name>
    <dbReference type="NCBI Taxonomy" id="302913"/>
    <lineage>
        <taxon>Eukaryota</taxon>
        <taxon>Fungi</taxon>
        <taxon>Dikarya</taxon>
        <taxon>Ascomycota</taxon>
        <taxon>Pezizomycotina</taxon>
        <taxon>Dothideomycetes</taxon>
        <taxon>Dothideomycetidae</taxon>
        <taxon>Myriangiales</taxon>
        <taxon>Elsinoaceae</taxon>
        <taxon>Elsinoe</taxon>
    </lineage>
</organism>
<evidence type="ECO:0000313" key="3">
    <source>
        <dbReference type="Proteomes" id="UP000799538"/>
    </source>
</evidence>
<feature type="compositionally biased region" description="Polar residues" evidence="1">
    <location>
        <begin position="571"/>
        <end position="581"/>
    </location>
</feature>
<evidence type="ECO:0000256" key="1">
    <source>
        <dbReference type="SAM" id="MobiDB-lite"/>
    </source>
</evidence>
<feature type="compositionally biased region" description="Polar residues" evidence="1">
    <location>
        <begin position="299"/>
        <end position="309"/>
    </location>
</feature>
<keyword evidence="3" id="KW-1185">Reference proteome</keyword>
<feature type="compositionally biased region" description="Basic and acidic residues" evidence="1">
    <location>
        <begin position="561"/>
        <end position="570"/>
    </location>
</feature>
<name>A0A6A6G7F4_9PEZI</name>